<name>A0ABR3CF58_9PEZI</name>
<gene>
    <name evidence="1" type="ORF">SLS55_006783</name>
</gene>
<reference evidence="1 2" key="1">
    <citation type="submission" date="2024-02" db="EMBL/GenBank/DDBJ databases">
        <title>De novo assembly and annotation of 12 fungi associated with fruit tree decline syndrome in Ontario, Canada.</title>
        <authorList>
            <person name="Sulman M."/>
            <person name="Ellouze W."/>
            <person name="Ilyukhin E."/>
        </authorList>
    </citation>
    <scope>NUCLEOTIDE SEQUENCE [LARGE SCALE GENOMIC DNA]</scope>
    <source>
        <strain evidence="1 2">FDS-637</strain>
    </source>
</reference>
<dbReference type="Proteomes" id="UP001430584">
    <property type="component" value="Unassembled WGS sequence"/>
</dbReference>
<sequence>MIAPITRRQHRATRSGAIDPAVGHLFNLEWNTPATPTNPANMTTCATSPKMVSPFPAFANSSLLLLMGLPLIPDSAAAVLIPPPPPCTKRHTTSPVTKPFVIRARATGDRPSPPVSKTTRPSVMYTLAANSVGARSRYVFWIAYGNIV</sequence>
<organism evidence="1 2">
    <name type="scientific">Diplodia seriata</name>
    <dbReference type="NCBI Taxonomy" id="420778"/>
    <lineage>
        <taxon>Eukaryota</taxon>
        <taxon>Fungi</taxon>
        <taxon>Dikarya</taxon>
        <taxon>Ascomycota</taxon>
        <taxon>Pezizomycotina</taxon>
        <taxon>Dothideomycetes</taxon>
        <taxon>Dothideomycetes incertae sedis</taxon>
        <taxon>Botryosphaeriales</taxon>
        <taxon>Botryosphaeriaceae</taxon>
        <taxon>Diplodia</taxon>
    </lineage>
</organism>
<dbReference type="EMBL" id="JAJVCZ030000006">
    <property type="protein sequence ID" value="KAL0259278.1"/>
    <property type="molecule type" value="Genomic_DNA"/>
</dbReference>
<proteinExistence type="predicted"/>
<evidence type="ECO:0000313" key="1">
    <source>
        <dbReference type="EMBL" id="KAL0259278.1"/>
    </source>
</evidence>
<comment type="caution">
    <text evidence="1">The sequence shown here is derived from an EMBL/GenBank/DDBJ whole genome shotgun (WGS) entry which is preliminary data.</text>
</comment>
<protein>
    <submittedName>
        <fullName evidence="1">Uncharacterized protein</fullName>
    </submittedName>
</protein>
<dbReference type="GeneID" id="92010868"/>
<dbReference type="RefSeq" id="XP_066632307.1">
    <property type="nucleotide sequence ID" value="XM_066778212.1"/>
</dbReference>
<keyword evidence="2" id="KW-1185">Reference proteome</keyword>
<evidence type="ECO:0000313" key="2">
    <source>
        <dbReference type="Proteomes" id="UP001430584"/>
    </source>
</evidence>
<accession>A0ABR3CF58</accession>